<keyword evidence="2" id="KW-0812">Transmembrane</keyword>
<dbReference type="OrthoDB" id="3912356at2759"/>
<protein>
    <submittedName>
        <fullName evidence="3">Uncharacterized protein</fullName>
    </submittedName>
</protein>
<dbReference type="Proteomes" id="UP000270230">
    <property type="component" value="Unassembled WGS sequence"/>
</dbReference>
<evidence type="ECO:0000256" key="1">
    <source>
        <dbReference type="SAM" id="MobiDB-lite"/>
    </source>
</evidence>
<name>A0A3M7CI50_HORWE</name>
<dbReference type="GO" id="GO:0005886">
    <property type="term" value="C:plasma membrane"/>
    <property type="evidence" value="ECO:0007669"/>
    <property type="project" value="InterPro"/>
</dbReference>
<dbReference type="VEuPathDB" id="FungiDB:BTJ68_02389"/>
<accession>A0A3M7CI50</accession>
<dbReference type="Pfam" id="PF06687">
    <property type="entry name" value="SUR7"/>
    <property type="match status" value="1"/>
</dbReference>
<evidence type="ECO:0000313" key="3">
    <source>
        <dbReference type="EMBL" id="RMY51771.1"/>
    </source>
</evidence>
<feature type="transmembrane region" description="Helical" evidence="2">
    <location>
        <begin position="184"/>
        <end position="207"/>
    </location>
</feature>
<feature type="region of interest" description="Disordered" evidence="1">
    <location>
        <begin position="922"/>
        <end position="942"/>
    </location>
</feature>
<dbReference type="PANTHER" id="PTHR28019:SF7">
    <property type="entry name" value="SUR7 PROTEIN"/>
    <property type="match status" value="1"/>
</dbReference>
<evidence type="ECO:0000313" key="4">
    <source>
        <dbReference type="Proteomes" id="UP000270230"/>
    </source>
</evidence>
<keyword evidence="2" id="KW-0472">Membrane</keyword>
<reference evidence="3 4" key="1">
    <citation type="journal article" date="2018" name="BMC Genomics">
        <title>Genomic evidence for intraspecific hybridization in a clonal and extremely halotolerant yeast.</title>
        <authorList>
            <person name="Gostincar C."/>
            <person name="Stajich J.E."/>
            <person name="Zupancic J."/>
            <person name="Zalar P."/>
            <person name="Gunde-Cimerman N."/>
        </authorList>
    </citation>
    <scope>NUCLEOTIDE SEQUENCE [LARGE SCALE GENOMIC DNA]</scope>
    <source>
        <strain evidence="3 4">EXF-151</strain>
    </source>
</reference>
<dbReference type="VEuPathDB" id="FungiDB:BTJ68_08091"/>
<dbReference type="GO" id="GO:0051285">
    <property type="term" value="C:cell cortex of cell tip"/>
    <property type="evidence" value="ECO:0007669"/>
    <property type="project" value="TreeGrafter"/>
</dbReference>
<dbReference type="EMBL" id="QWIN01000437">
    <property type="protein sequence ID" value="RMY51771.1"/>
    <property type="molecule type" value="Genomic_DNA"/>
</dbReference>
<proteinExistence type="predicted"/>
<feature type="transmembrane region" description="Helical" evidence="2">
    <location>
        <begin position="262"/>
        <end position="282"/>
    </location>
</feature>
<dbReference type="AlphaFoldDB" id="A0A3M7CI50"/>
<sequence length="942" mass="106603">MRLLAILPVALSAAALILSFLCLFAGSKKGFMEDYAVVTLNASQIGQSLFDDTDSSSSSSDSDNPLSSFIHNVTSSIEDEIEDTLTSFAKDLGLHDFYSAHLLDFCEGYYVPGPVPNATLDSSDISQNVTSCSNRTAMYTFDPKEVLQKELNKSGVDVNLDELNWPEDINDGLQALEAASNATFVLYCIAIALIAIAFLTALVAIFLEGRLWSFVNIMMDWLAFLVIGIASAIATAFGVKASEVINKYGNDIGVSANKGSKFLVLTWVATGVMLVASIVWCFDCIQGRRRYRGPSRSYAGDKLRMDDEEPNLRFLLVFGQDKNERDTLLRTERLRTQKNMPCDHHSGKIMISLRFYARRCPWAHVTATVFRRRRLRLGDWSPEHYSSRTCASRKTLGGAQRHPWAAGKDVIRLYWTAFFLGAMEWNAPDLNAWPTKVVLRISKALRSNKQFTQASIDRNNLKAAERRAKQREEHARKHKYTARASDEIAGSNQEGVNELGERDHSMFSQAETLVENRDDTDMLHRLAHHDSFDSLIDQSVGKEELRNPYFDSRAPGEELRRISTRHERMVESLPDDLWKYVTDYLNPADTACLAISSKTLMRKLGPQPLKDLNEPQNKNFKISVLHYLNPQLPRHLLCFPCAKFHLRLRPGKESLKADFVNNPLFNCPLVKTSTLPRTRLTHDRQLPYGWVQLALRSEISPAHGINPDSLARRWKHAESGWSHHTRYMIHDGRLLMRIVSQRVVPPARESTKTVERHLLYEMQEFTPYFSVCAHWRDGEMMDLCKCSLSHVPSPPQSYIQQLKKAPKIDKSLAHPNFIVRGCDWCRPARRCPECSTEYLVEIQMIEDAKDPARPFKHSIVVTRWSDLGDGSSPHTSAEWASMNGVNVADHEGGHEYESFSHVGRRAVSGIFESRLSGSIPGQRLLSLNPKNEKKGEEGHGWY</sequence>
<dbReference type="InterPro" id="IPR052413">
    <property type="entry name" value="SUR7_domain"/>
</dbReference>
<dbReference type="InterPro" id="IPR009571">
    <property type="entry name" value="SUR7/Rim9-like_fungi"/>
</dbReference>
<dbReference type="PANTHER" id="PTHR28019">
    <property type="entry name" value="CELL MEMBRANE PROTEIN YLR413W-RELATED"/>
    <property type="match status" value="1"/>
</dbReference>
<feature type="transmembrane region" description="Helical" evidence="2">
    <location>
        <begin position="219"/>
        <end position="242"/>
    </location>
</feature>
<evidence type="ECO:0000256" key="2">
    <source>
        <dbReference type="SAM" id="Phobius"/>
    </source>
</evidence>
<keyword evidence="2" id="KW-1133">Transmembrane helix</keyword>
<organism evidence="3 4">
    <name type="scientific">Hortaea werneckii</name>
    <name type="common">Black yeast</name>
    <name type="synonym">Cladosporium werneckii</name>
    <dbReference type="NCBI Taxonomy" id="91943"/>
    <lineage>
        <taxon>Eukaryota</taxon>
        <taxon>Fungi</taxon>
        <taxon>Dikarya</taxon>
        <taxon>Ascomycota</taxon>
        <taxon>Pezizomycotina</taxon>
        <taxon>Dothideomycetes</taxon>
        <taxon>Dothideomycetidae</taxon>
        <taxon>Mycosphaerellales</taxon>
        <taxon>Teratosphaeriaceae</taxon>
        <taxon>Hortaea</taxon>
    </lineage>
</organism>
<feature type="compositionally biased region" description="Basic and acidic residues" evidence="1">
    <location>
        <begin position="930"/>
        <end position="942"/>
    </location>
</feature>
<gene>
    <name evidence="3" type="ORF">D0865_06160</name>
</gene>
<dbReference type="GO" id="GO:0031505">
    <property type="term" value="P:fungal-type cell wall organization"/>
    <property type="evidence" value="ECO:0007669"/>
    <property type="project" value="TreeGrafter"/>
</dbReference>
<comment type="caution">
    <text evidence="3">The sequence shown here is derived from an EMBL/GenBank/DDBJ whole genome shotgun (WGS) entry which is preliminary data.</text>
</comment>